<protein>
    <submittedName>
        <fullName evidence="2">Type IX secretion system membrane protein PorP/SprF</fullName>
    </submittedName>
</protein>
<gene>
    <name evidence="2" type="ORF">E1750_02930</name>
</gene>
<feature type="chain" id="PRO_5020405098" evidence="1">
    <location>
        <begin position="24"/>
        <end position="358"/>
    </location>
</feature>
<dbReference type="NCBIfam" id="TIGR03519">
    <property type="entry name" value="T9SS_PorP_fam"/>
    <property type="match status" value="1"/>
</dbReference>
<keyword evidence="3" id="KW-1185">Reference proteome</keyword>
<accession>A0A4P6YAW9</accession>
<dbReference type="KEGG" id="fnk:E1750_02930"/>
<dbReference type="OrthoDB" id="1186563at2"/>
<dbReference type="Proteomes" id="UP000291124">
    <property type="component" value="Chromosome"/>
</dbReference>
<reference evidence="3" key="1">
    <citation type="submission" date="2019-03" db="EMBL/GenBank/DDBJ databases">
        <title>Flavobacterium sp.</title>
        <authorList>
            <person name="Kim H."/>
        </authorList>
    </citation>
    <scope>NUCLEOTIDE SEQUENCE [LARGE SCALE GENOMIC DNA]</scope>
    <source>
        <strain evidence="3">GS13</strain>
    </source>
</reference>
<organism evidence="2 3">
    <name type="scientific">Flavobacterium nackdongense</name>
    <dbReference type="NCBI Taxonomy" id="2547394"/>
    <lineage>
        <taxon>Bacteria</taxon>
        <taxon>Pseudomonadati</taxon>
        <taxon>Bacteroidota</taxon>
        <taxon>Flavobacteriia</taxon>
        <taxon>Flavobacteriales</taxon>
        <taxon>Flavobacteriaceae</taxon>
        <taxon>Flavobacterium</taxon>
    </lineage>
</organism>
<dbReference type="InterPro" id="IPR019861">
    <property type="entry name" value="PorP/SprF_Bacteroidetes"/>
</dbReference>
<dbReference type="Pfam" id="PF11751">
    <property type="entry name" value="PorP_SprF"/>
    <property type="match status" value="1"/>
</dbReference>
<evidence type="ECO:0000256" key="1">
    <source>
        <dbReference type="SAM" id="SignalP"/>
    </source>
</evidence>
<evidence type="ECO:0000313" key="3">
    <source>
        <dbReference type="Proteomes" id="UP000291124"/>
    </source>
</evidence>
<dbReference type="EMBL" id="CP037933">
    <property type="protein sequence ID" value="QBN17795.1"/>
    <property type="molecule type" value="Genomic_DNA"/>
</dbReference>
<proteinExistence type="predicted"/>
<dbReference type="AlphaFoldDB" id="A0A4P6YAW9"/>
<name>A0A4P6YAW9_9FLAO</name>
<evidence type="ECO:0000313" key="2">
    <source>
        <dbReference type="EMBL" id="QBN17795.1"/>
    </source>
</evidence>
<keyword evidence="1" id="KW-0732">Signal</keyword>
<sequence>MRMNLKLVLYILVATLTTLEVKAQDPVFTQYYFVPETQNGAFTGAVNTLHTGILHRTQWPDGARRLDTEYAFINGSVGNLSEDSRPYDSNLQNIGIGLTILNQHEVFTNYNYTQINGVTSLNLDLDNFSSNLRLILGLEAGYGLKNFNFKSLLYEDQINTDNGSINGGTNDPSQFYLRNKVNFLDISSGFLLYDEDFWLGISLKHLNTPNIAFESEGEVPLDMNLSIQSGYSFDLDRNPNFTFLPDYSKFVLTSNFMKQGEYNRLDFGSALHFNPFILGVIAATNPMPKSDQSHLLTSINLIGSIQINNFTFGYSYDISTSKIDNTQGVHEFSLTWQIGRECHSCNNYLVRRPWGRNY</sequence>
<feature type="signal peptide" evidence="1">
    <location>
        <begin position="1"/>
        <end position="23"/>
    </location>
</feature>